<organism evidence="1 2">
    <name type="scientific">Prosthecodimorpha staleyi</name>
    <dbReference type="NCBI Taxonomy" id="2840188"/>
    <lineage>
        <taxon>Bacteria</taxon>
        <taxon>Pseudomonadati</taxon>
        <taxon>Pseudomonadota</taxon>
        <taxon>Alphaproteobacteria</taxon>
        <taxon>Hyphomicrobiales</taxon>
        <taxon>Ancalomicrobiaceae</taxon>
        <taxon>Prosthecodimorpha</taxon>
    </lineage>
</organism>
<dbReference type="AlphaFoldDB" id="A0A947DB48"/>
<dbReference type="EMBL" id="JAHHZF010000013">
    <property type="protein sequence ID" value="MBT9292332.1"/>
    <property type="molecule type" value="Genomic_DNA"/>
</dbReference>
<dbReference type="PANTHER" id="PTHR42958">
    <property type="entry name" value="HYDROGENASE-2 LARGE CHAIN"/>
    <property type="match status" value="1"/>
</dbReference>
<protein>
    <recommendedName>
        <fullName evidence="3">Hydrogenase expression/formation protein HupK</fullName>
    </recommendedName>
</protein>
<dbReference type="InterPro" id="IPR050867">
    <property type="entry name" value="NiFe/NiFeSe_hydrgnase_LSU"/>
</dbReference>
<dbReference type="InterPro" id="IPR029014">
    <property type="entry name" value="NiFe-Hase_large"/>
</dbReference>
<proteinExistence type="predicted"/>
<dbReference type="Proteomes" id="UP000766595">
    <property type="component" value="Unassembled WGS sequence"/>
</dbReference>
<name>A0A947DB48_9HYPH</name>
<evidence type="ECO:0000313" key="2">
    <source>
        <dbReference type="Proteomes" id="UP000766595"/>
    </source>
</evidence>
<gene>
    <name evidence="1" type="ORF">KL771_22915</name>
</gene>
<dbReference type="Gene3D" id="1.10.645.10">
    <property type="entry name" value="Cytochrome-c3 Hydrogenase, chain B"/>
    <property type="match status" value="2"/>
</dbReference>
<accession>A0A947DB48</accession>
<keyword evidence="2" id="KW-1185">Reference proteome</keyword>
<dbReference type="PANTHER" id="PTHR42958:SF4">
    <property type="entry name" value="HYDROGENASE EXPRESSION_FORMATION PROTEIN HUPK"/>
    <property type="match status" value="1"/>
</dbReference>
<sequence length="352" mass="36192">MNALPAPEAGRVEIRVEVADGRVRTADIRSLRPLSIVSRFAGRPVDDIVPMLALLHGPCGASHAAALHFAGAAARGRNIAANETAAWVRRLAAERVAEHLGHLAATETLPGMANDETRRRLRDMLAAARGLAHGGAGPDRFAAALLGAAATLELGDTDVGAAAPPLEPPHPVDGLTAADDPAVLAGLAADPDFAARPALDARCPETGPAARCGGTAAAPGTAIRARRIEIRAAVSEIDGAAQDPGWIAHGSLGDGAGFAAVESPRGRLHYRVAIAADGRIREARVLAPTEWNFHPQGPVARMLVGLAVGHGATERGAAGDPDRAVERVLSRCIAAFDPCVPFRIVREGAADA</sequence>
<dbReference type="SUPFAM" id="SSF56762">
    <property type="entry name" value="HydB/Nqo4-like"/>
    <property type="match status" value="1"/>
</dbReference>
<evidence type="ECO:0008006" key="3">
    <source>
        <dbReference type="Google" id="ProtNLM"/>
    </source>
</evidence>
<comment type="caution">
    <text evidence="1">The sequence shown here is derived from an EMBL/GenBank/DDBJ whole genome shotgun (WGS) entry which is preliminary data.</text>
</comment>
<evidence type="ECO:0000313" key="1">
    <source>
        <dbReference type="EMBL" id="MBT9292332.1"/>
    </source>
</evidence>
<reference evidence="1 2" key="1">
    <citation type="submission" date="2021-06" db="EMBL/GenBank/DDBJ databases">
        <authorList>
            <person name="Grouzdev D.S."/>
            <person name="Koziaeva V."/>
        </authorList>
    </citation>
    <scope>NUCLEOTIDE SEQUENCE [LARGE SCALE GENOMIC DNA]</scope>
    <source>
        <strain evidence="1 2">22</strain>
    </source>
</reference>
<dbReference type="RefSeq" id="WP_261970848.1">
    <property type="nucleotide sequence ID" value="NZ_JAHHZF010000013.1"/>
</dbReference>